<gene>
    <name evidence="2" type="ORF">VNO77_22878</name>
</gene>
<dbReference type="EMBL" id="JAYMYQ010000005">
    <property type="protein sequence ID" value="KAK7328759.1"/>
    <property type="molecule type" value="Genomic_DNA"/>
</dbReference>
<feature type="transmembrane region" description="Helical" evidence="1">
    <location>
        <begin position="104"/>
        <end position="132"/>
    </location>
</feature>
<protein>
    <submittedName>
        <fullName evidence="2">Uncharacterized protein</fullName>
    </submittedName>
</protein>
<accession>A0AAN9QBD4</accession>
<comment type="caution">
    <text evidence="2">The sequence shown here is derived from an EMBL/GenBank/DDBJ whole genome shotgun (WGS) entry which is preliminary data.</text>
</comment>
<evidence type="ECO:0000313" key="2">
    <source>
        <dbReference type="EMBL" id="KAK7328759.1"/>
    </source>
</evidence>
<sequence length="161" mass="17965">MGINGNDQGIFGILLIGTGWELIRKIRGIFGILLIGLNERKSRMVLPGFEEWTWDMSHAGFESASLDIRESMFSTRLSAYLMLCHSILSQDCGLHGVHSRTSPLLCLLFVLVIHFAWMLSLHLEVAVVWLIWGNLHAPALFLASMFAGAAIIYPCPQARLI</sequence>
<dbReference type="AlphaFoldDB" id="A0AAN9QBD4"/>
<name>A0AAN9QBD4_CANGL</name>
<keyword evidence="1" id="KW-0812">Transmembrane</keyword>
<dbReference type="Proteomes" id="UP001367508">
    <property type="component" value="Unassembled WGS sequence"/>
</dbReference>
<evidence type="ECO:0000256" key="1">
    <source>
        <dbReference type="SAM" id="Phobius"/>
    </source>
</evidence>
<keyword evidence="3" id="KW-1185">Reference proteome</keyword>
<organism evidence="2 3">
    <name type="scientific">Canavalia gladiata</name>
    <name type="common">Sword bean</name>
    <name type="synonym">Dolichos gladiatus</name>
    <dbReference type="NCBI Taxonomy" id="3824"/>
    <lineage>
        <taxon>Eukaryota</taxon>
        <taxon>Viridiplantae</taxon>
        <taxon>Streptophyta</taxon>
        <taxon>Embryophyta</taxon>
        <taxon>Tracheophyta</taxon>
        <taxon>Spermatophyta</taxon>
        <taxon>Magnoliopsida</taxon>
        <taxon>eudicotyledons</taxon>
        <taxon>Gunneridae</taxon>
        <taxon>Pentapetalae</taxon>
        <taxon>rosids</taxon>
        <taxon>fabids</taxon>
        <taxon>Fabales</taxon>
        <taxon>Fabaceae</taxon>
        <taxon>Papilionoideae</taxon>
        <taxon>50 kb inversion clade</taxon>
        <taxon>NPAAA clade</taxon>
        <taxon>indigoferoid/millettioid clade</taxon>
        <taxon>Phaseoleae</taxon>
        <taxon>Canavalia</taxon>
    </lineage>
</organism>
<keyword evidence="1" id="KW-1133">Transmembrane helix</keyword>
<feature type="transmembrane region" description="Helical" evidence="1">
    <location>
        <begin position="138"/>
        <end position="155"/>
    </location>
</feature>
<keyword evidence="1" id="KW-0472">Membrane</keyword>
<proteinExistence type="predicted"/>
<evidence type="ECO:0000313" key="3">
    <source>
        <dbReference type="Proteomes" id="UP001367508"/>
    </source>
</evidence>
<reference evidence="2 3" key="1">
    <citation type="submission" date="2024-01" db="EMBL/GenBank/DDBJ databases">
        <title>The genomes of 5 underutilized Papilionoideae crops provide insights into root nodulation and disease resistanc.</title>
        <authorList>
            <person name="Jiang F."/>
        </authorList>
    </citation>
    <scope>NUCLEOTIDE SEQUENCE [LARGE SCALE GENOMIC DNA]</scope>
    <source>
        <strain evidence="2">LVBAO_FW01</strain>
        <tissue evidence="2">Leaves</tissue>
    </source>
</reference>